<dbReference type="Gene3D" id="3.40.228.10">
    <property type="entry name" value="Dimethylsulfoxide Reductase, domain 2"/>
    <property type="match status" value="1"/>
</dbReference>
<accession>A0A7C9PGQ8</accession>
<keyword evidence="4" id="KW-0408">Iron</keyword>
<dbReference type="EMBL" id="JAAGOH010000004">
    <property type="protein sequence ID" value="NDY90594.1"/>
    <property type="molecule type" value="Genomic_DNA"/>
</dbReference>
<dbReference type="PANTHER" id="PTHR43105">
    <property type="entry name" value="RESPIRATORY NITRATE REDUCTASE"/>
    <property type="match status" value="1"/>
</dbReference>
<dbReference type="GO" id="GO:0016020">
    <property type="term" value="C:membrane"/>
    <property type="evidence" value="ECO:0007669"/>
    <property type="project" value="TreeGrafter"/>
</dbReference>
<feature type="domain" description="4Fe-4S Mo/W bis-MGD-type" evidence="7">
    <location>
        <begin position="7"/>
        <end position="68"/>
    </location>
</feature>
<dbReference type="Gene3D" id="2.20.25.90">
    <property type="entry name" value="ADC-like domains"/>
    <property type="match status" value="1"/>
</dbReference>
<keyword evidence="1" id="KW-0004">4Fe-4S</keyword>
<evidence type="ECO:0000313" key="8">
    <source>
        <dbReference type="EMBL" id="NDY90594.1"/>
    </source>
</evidence>
<dbReference type="InterPro" id="IPR006656">
    <property type="entry name" value="Mopterin_OxRdtase"/>
</dbReference>
<proteinExistence type="predicted"/>
<dbReference type="Gene3D" id="3.40.50.740">
    <property type="match status" value="1"/>
</dbReference>
<evidence type="ECO:0000256" key="6">
    <source>
        <dbReference type="SAM" id="MobiDB-lite"/>
    </source>
</evidence>
<evidence type="ECO:0000313" key="9">
    <source>
        <dbReference type="Proteomes" id="UP000484255"/>
    </source>
</evidence>
<dbReference type="PANTHER" id="PTHR43105:SF9">
    <property type="entry name" value="NADPH-FE(3+) OXIDOREDUCTASE SUBUNIT ALPHA"/>
    <property type="match status" value="1"/>
</dbReference>
<organism evidence="8 9">
    <name type="scientific">Ideonella livida</name>
    <dbReference type="NCBI Taxonomy" id="2707176"/>
    <lineage>
        <taxon>Bacteria</taxon>
        <taxon>Pseudomonadati</taxon>
        <taxon>Pseudomonadota</taxon>
        <taxon>Betaproteobacteria</taxon>
        <taxon>Burkholderiales</taxon>
        <taxon>Sphaerotilaceae</taxon>
        <taxon>Ideonella</taxon>
    </lineage>
</organism>
<comment type="caution">
    <text evidence="8">The sequence shown here is derived from an EMBL/GenBank/DDBJ whole genome shotgun (WGS) entry which is preliminary data.</text>
</comment>
<keyword evidence="9" id="KW-1185">Reference proteome</keyword>
<evidence type="ECO:0000256" key="1">
    <source>
        <dbReference type="ARBA" id="ARBA00022485"/>
    </source>
</evidence>
<dbReference type="GO" id="GO:1990204">
    <property type="term" value="C:oxidoreductase complex"/>
    <property type="evidence" value="ECO:0007669"/>
    <property type="project" value="UniProtKB-ARBA"/>
</dbReference>
<sequence>MSTAASTSRHYRICPLCEACCGLWVDVADRDGPTPRVVRVRGADEDPFSRGYLCPKGVALKDLHEDPDRLRTPLVRRDGRLQAATWDEAFAHIGQHLPPLLQTHGADALGLVAGNPVVHKMGLLLYFARLARAAGTRNIFSASTLDQMPKQLQSGLMFGHGFSVAVPDIDRCQLLVVLGANPAVSHGSMWTVPDFRQRAKALRSRGGRLVVIDPRRTETAEMADEHLSLRPGSDVFLLAALVRELFTTDRVRLGRLGPWVQGLDAVRAAVEPFTAALAERHTGIPADQVRALAQALAQAPQACLYGRIGTCTQRFGTVNSWLIDLVNLLTGHLDEPGGAMFPQAAAFAANTQGPPGRGRGVRTGRHHSRVSGAPEVLGELPVSLLAEEILTPGPGQIRALISVGTNPVLSAPRGAQLAQALEGLDFMVSVDIYLNETTRHADVVLPGRSPLEDGHYDVAFGQLSHRHHARYSAPVLPAPTDHPPEWQLLLRLQAILSGLGADADLAALDDQLLDKDLRGARVADPQLPDVAAMARPLSTWSGPERLVDLALRTGPWGDRFGQRPHGLTLAQVAQAPAGLDLGPLTPRLPALLRTPSGAIEAAPPSLVDDLALALTQPEPAADALWLVGRREVRSNNSWMHNLPVLAKGPVRCVLWMHPQDAAARGLQPGQTVAIGHGGLDEQAWLQVPLALHDALRPGVVSLPHGWGHDLPGTQLATAARRPGVNLNALMSAQARDPISGTSVLSGVPVRVRAV</sequence>
<gene>
    <name evidence="8" type="ORF">G3A44_05195</name>
</gene>
<evidence type="ECO:0000256" key="5">
    <source>
        <dbReference type="ARBA" id="ARBA00023014"/>
    </source>
</evidence>
<name>A0A7C9PGQ8_9BURK</name>
<dbReference type="GO" id="GO:0016491">
    <property type="term" value="F:oxidoreductase activity"/>
    <property type="evidence" value="ECO:0007669"/>
    <property type="project" value="UniProtKB-KW"/>
</dbReference>
<keyword evidence="2" id="KW-0479">Metal-binding</keyword>
<dbReference type="SUPFAM" id="SSF53706">
    <property type="entry name" value="Formate dehydrogenase/DMSO reductase, domains 1-3"/>
    <property type="match status" value="1"/>
</dbReference>
<keyword evidence="3" id="KW-0560">Oxidoreductase</keyword>
<dbReference type="Pfam" id="PF01568">
    <property type="entry name" value="Molydop_binding"/>
    <property type="match status" value="1"/>
</dbReference>
<dbReference type="Pfam" id="PF04879">
    <property type="entry name" value="Molybdop_Fe4S4"/>
    <property type="match status" value="1"/>
</dbReference>
<dbReference type="GO" id="GO:0046872">
    <property type="term" value="F:metal ion binding"/>
    <property type="evidence" value="ECO:0007669"/>
    <property type="project" value="UniProtKB-KW"/>
</dbReference>
<dbReference type="Gene3D" id="2.40.40.20">
    <property type="match status" value="1"/>
</dbReference>
<keyword evidence="5" id="KW-0411">Iron-sulfur</keyword>
<dbReference type="RefSeq" id="WP_163456447.1">
    <property type="nucleotide sequence ID" value="NZ_JAAGOH010000004.1"/>
</dbReference>
<dbReference type="PROSITE" id="PS51669">
    <property type="entry name" value="4FE4S_MOW_BIS_MGD"/>
    <property type="match status" value="1"/>
</dbReference>
<dbReference type="InterPro" id="IPR009010">
    <property type="entry name" value="Asp_de-COase-like_dom_sf"/>
</dbReference>
<feature type="region of interest" description="Disordered" evidence="6">
    <location>
        <begin position="351"/>
        <end position="370"/>
    </location>
</feature>
<evidence type="ECO:0000256" key="2">
    <source>
        <dbReference type="ARBA" id="ARBA00022723"/>
    </source>
</evidence>
<dbReference type="AlphaFoldDB" id="A0A7C9PGQ8"/>
<dbReference type="SUPFAM" id="SSF50692">
    <property type="entry name" value="ADC-like"/>
    <property type="match status" value="1"/>
</dbReference>
<dbReference type="GO" id="GO:0051539">
    <property type="term" value="F:4 iron, 4 sulfur cluster binding"/>
    <property type="evidence" value="ECO:0007669"/>
    <property type="project" value="UniProtKB-KW"/>
</dbReference>
<dbReference type="InterPro" id="IPR006963">
    <property type="entry name" value="Mopterin_OxRdtase_4Fe-4S_dom"/>
</dbReference>
<reference evidence="8 9" key="1">
    <citation type="submission" date="2020-02" db="EMBL/GenBank/DDBJ databases">
        <title>Ideonella bacterium strain TBM-1.</title>
        <authorList>
            <person name="Chen W.-M."/>
        </authorList>
    </citation>
    <scope>NUCLEOTIDE SEQUENCE [LARGE SCALE GENOMIC DNA]</scope>
    <source>
        <strain evidence="8 9">TBM-1</strain>
    </source>
</reference>
<dbReference type="GO" id="GO:0043546">
    <property type="term" value="F:molybdopterin cofactor binding"/>
    <property type="evidence" value="ECO:0007669"/>
    <property type="project" value="InterPro"/>
</dbReference>
<feature type="compositionally biased region" description="Basic residues" evidence="6">
    <location>
        <begin position="359"/>
        <end position="369"/>
    </location>
</feature>
<dbReference type="Pfam" id="PF00384">
    <property type="entry name" value="Molybdopterin"/>
    <property type="match status" value="1"/>
</dbReference>
<evidence type="ECO:0000259" key="7">
    <source>
        <dbReference type="PROSITE" id="PS51669"/>
    </source>
</evidence>
<dbReference type="SMART" id="SM00926">
    <property type="entry name" value="Molybdop_Fe4S4"/>
    <property type="match status" value="1"/>
</dbReference>
<dbReference type="GO" id="GO:0045333">
    <property type="term" value="P:cellular respiration"/>
    <property type="evidence" value="ECO:0007669"/>
    <property type="project" value="UniProtKB-ARBA"/>
</dbReference>
<dbReference type="InterPro" id="IPR050123">
    <property type="entry name" value="Prok_molybdopt-oxidoreductase"/>
</dbReference>
<evidence type="ECO:0000256" key="3">
    <source>
        <dbReference type="ARBA" id="ARBA00023002"/>
    </source>
</evidence>
<evidence type="ECO:0000256" key="4">
    <source>
        <dbReference type="ARBA" id="ARBA00023004"/>
    </source>
</evidence>
<dbReference type="Proteomes" id="UP000484255">
    <property type="component" value="Unassembled WGS sequence"/>
</dbReference>
<protein>
    <submittedName>
        <fullName evidence="8">Molybdopterin-dependent oxidoreductase</fullName>
    </submittedName>
</protein>
<dbReference type="InterPro" id="IPR006657">
    <property type="entry name" value="MoPterin_dinucl-bd_dom"/>
</dbReference>